<evidence type="ECO:0000313" key="2">
    <source>
        <dbReference type="Proteomes" id="UP000061348"/>
    </source>
</evidence>
<protein>
    <submittedName>
        <fullName evidence="1">Uncharacterized protein</fullName>
    </submittedName>
</protein>
<comment type="caution">
    <text evidence="1">The sequence shown here is derived from an EMBL/GenBank/DDBJ whole genome shotgun (WGS) entry which is preliminary data.</text>
</comment>
<gene>
    <name evidence="1" type="ORF">PFLmoz3_05827</name>
</gene>
<dbReference type="AlphaFoldDB" id="A0A120G5X0"/>
<sequence>MPAQLEEMIVEAHPGQFQYLGPDRRYLLLTRGDGRYMALERQAGIRFGQCLAVELAVGGQRQAVEEQPLRGHHVVRQALAQRGFIDLRRLRRGADKVSDQPVVIGQHHGFAYAVELTQAGFNFTQLDTETPDLDLMVDAADVFHQAVGPIACQVTSTVQAFARNPKRVGHEAFSGQRRLPVVTPRQADTADQQLTGHTLGAWRETGIEDEQAGIGDGPSNERQCLMQTMSRRPDGGFRRAIEVPQRALQVEHALGQIDGQRFATAQAGDATQ</sequence>
<reference evidence="1 2" key="1">
    <citation type="submission" date="2015-05" db="EMBL/GenBank/DDBJ databases">
        <title>A genomic and transcriptomic approach to investigate the blue pigment phenotype in Pseudomonas fluorescens.</title>
        <authorList>
            <person name="Andreani N.A."/>
            <person name="Cardazzo B."/>
        </authorList>
    </citation>
    <scope>NUCLEOTIDE SEQUENCE [LARGE SCALE GENOMIC DNA]</scope>
    <source>
        <strain evidence="1 2">Ps_22</strain>
    </source>
</reference>
<accession>A0A120G5X0</accession>
<proteinExistence type="predicted"/>
<name>A0A120G5X0_PSEFL</name>
<dbReference type="AntiFam" id="ANF00178">
    <property type="entry name" value="Shadow ORF (opposite dhbF)"/>
</dbReference>
<organism evidence="1 2">
    <name type="scientific">Pseudomonas fluorescens</name>
    <dbReference type="NCBI Taxonomy" id="294"/>
    <lineage>
        <taxon>Bacteria</taxon>
        <taxon>Pseudomonadati</taxon>
        <taxon>Pseudomonadota</taxon>
        <taxon>Gammaproteobacteria</taxon>
        <taxon>Pseudomonadales</taxon>
        <taxon>Pseudomonadaceae</taxon>
        <taxon>Pseudomonas</taxon>
    </lineage>
</organism>
<evidence type="ECO:0000313" key="1">
    <source>
        <dbReference type="EMBL" id="KWV84789.1"/>
    </source>
</evidence>
<dbReference type="Proteomes" id="UP000061348">
    <property type="component" value="Unassembled WGS sequence"/>
</dbReference>
<dbReference type="EMBL" id="LCYA01000154">
    <property type="protein sequence ID" value="KWV84789.1"/>
    <property type="molecule type" value="Genomic_DNA"/>
</dbReference>